<dbReference type="AlphaFoldDB" id="A0A9W6BQH0"/>
<evidence type="ECO:0000313" key="3">
    <source>
        <dbReference type="Proteomes" id="UP001165080"/>
    </source>
</evidence>
<feature type="region of interest" description="Disordered" evidence="1">
    <location>
        <begin position="1"/>
        <end position="47"/>
    </location>
</feature>
<sequence>MGRWGSGEAQAAPEPGSTQRQHLLSRGAELPPAKCRAPRQASWSQPRASLEVWLQVAAAAMPFPPPRLHDSLQPATRAHVQVAAGGAARRGAHQQAVSSSQRWPPPPPSSRPRRRWTAT</sequence>
<keyword evidence="3" id="KW-1185">Reference proteome</keyword>
<gene>
    <name evidence="2" type="primary">PLESTBF000540</name>
    <name evidence="2" type="ORF">PLESTB_001104400</name>
</gene>
<organism evidence="2 3">
    <name type="scientific">Pleodorina starrii</name>
    <dbReference type="NCBI Taxonomy" id="330485"/>
    <lineage>
        <taxon>Eukaryota</taxon>
        <taxon>Viridiplantae</taxon>
        <taxon>Chlorophyta</taxon>
        <taxon>core chlorophytes</taxon>
        <taxon>Chlorophyceae</taxon>
        <taxon>CS clade</taxon>
        <taxon>Chlamydomonadales</taxon>
        <taxon>Volvocaceae</taxon>
        <taxon>Pleodorina</taxon>
    </lineage>
</organism>
<evidence type="ECO:0000256" key="1">
    <source>
        <dbReference type="SAM" id="MobiDB-lite"/>
    </source>
</evidence>
<name>A0A9W6BQH0_9CHLO</name>
<protein>
    <submittedName>
        <fullName evidence="2">Uncharacterized protein</fullName>
    </submittedName>
</protein>
<dbReference type="Proteomes" id="UP001165080">
    <property type="component" value="Unassembled WGS sequence"/>
</dbReference>
<comment type="caution">
    <text evidence="2">The sequence shown here is derived from an EMBL/GenBank/DDBJ whole genome shotgun (WGS) entry which is preliminary data.</text>
</comment>
<evidence type="ECO:0000313" key="2">
    <source>
        <dbReference type="EMBL" id="GLC56434.1"/>
    </source>
</evidence>
<feature type="region of interest" description="Disordered" evidence="1">
    <location>
        <begin position="65"/>
        <end position="119"/>
    </location>
</feature>
<reference evidence="2 3" key="1">
    <citation type="journal article" date="2023" name="Commun. Biol.">
        <title>Reorganization of the ancestral sex-determining regions during the evolution of trioecy in Pleodorina starrii.</title>
        <authorList>
            <person name="Takahashi K."/>
            <person name="Suzuki S."/>
            <person name="Kawai-Toyooka H."/>
            <person name="Yamamoto K."/>
            <person name="Hamaji T."/>
            <person name="Ootsuki R."/>
            <person name="Yamaguchi H."/>
            <person name="Kawachi M."/>
            <person name="Higashiyama T."/>
            <person name="Nozaki H."/>
        </authorList>
    </citation>
    <scope>NUCLEOTIDE SEQUENCE [LARGE SCALE GENOMIC DNA]</scope>
    <source>
        <strain evidence="2 3">NIES-4479</strain>
    </source>
</reference>
<accession>A0A9W6BQH0</accession>
<proteinExistence type="predicted"/>
<dbReference type="EMBL" id="BRXU01000015">
    <property type="protein sequence ID" value="GLC56434.1"/>
    <property type="molecule type" value="Genomic_DNA"/>
</dbReference>
<feature type="compositionally biased region" description="Low complexity" evidence="1">
    <location>
        <begin position="77"/>
        <end position="102"/>
    </location>
</feature>